<dbReference type="EC" id="1.8.1.4" evidence="2 10"/>
<protein>
    <recommendedName>
        <fullName evidence="2 10">Dihydrolipoyl dehydrogenase</fullName>
        <ecNumber evidence="2 10">1.8.1.4</ecNumber>
    </recommendedName>
</protein>
<dbReference type="InterPro" id="IPR023753">
    <property type="entry name" value="FAD/NAD-binding_dom"/>
</dbReference>
<keyword evidence="14" id="KW-1185">Reference proteome</keyword>
<dbReference type="PANTHER" id="PTHR22912:SF160">
    <property type="entry name" value="DIHYDROLIPOYL DEHYDROGENASE"/>
    <property type="match status" value="1"/>
</dbReference>
<evidence type="ECO:0000313" key="13">
    <source>
        <dbReference type="EMBL" id="SDY15435.1"/>
    </source>
</evidence>
<dbReference type="InterPro" id="IPR006258">
    <property type="entry name" value="Lipoamide_DH"/>
</dbReference>
<dbReference type="InterPro" id="IPR016156">
    <property type="entry name" value="FAD/NAD-linked_Rdtase_dimer_sf"/>
</dbReference>
<dbReference type="OrthoDB" id="27922at2157"/>
<dbReference type="Pfam" id="PF07992">
    <property type="entry name" value="Pyr_redox_2"/>
    <property type="match status" value="1"/>
</dbReference>
<dbReference type="Gene3D" id="3.30.390.30">
    <property type="match status" value="1"/>
</dbReference>
<evidence type="ECO:0000256" key="10">
    <source>
        <dbReference type="RuleBase" id="RU003692"/>
    </source>
</evidence>
<evidence type="ECO:0000259" key="12">
    <source>
        <dbReference type="Pfam" id="PF07992"/>
    </source>
</evidence>
<dbReference type="Proteomes" id="UP000199170">
    <property type="component" value="Unassembled WGS sequence"/>
</dbReference>
<feature type="domain" description="Pyridine nucleotide-disulphide oxidoreductase dimerisation" evidence="11">
    <location>
        <begin position="348"/>
        <end position="455"/>
    </location>
</feature>
<evidence type="ECO:0000256" key="5">
    <source>
        <dbReference type="ARBA" id="ARBA00023002"/>
    </source>
</evidence>
<keyword evidence="4 10" id="KW-0274">FAD</keyword>
<dbReference type="InterPro" id="IPR001100">
    <property type="entry name" value="Pyr_nuc-diS_OxRdtase"/>
</dbReference>
<keyword evidence="7" id="KW-1015">Disulfide bond</keyword>
<reference evidence="14" key="1">
    <citation type="submission" date="2016-10" db="EMBL/GenBank/DDBJ databases">
        <authorList>
            <person name="Varghese N."/>
            <person name="Submissions S."/>
        </authorList>
    </citation>
    <scope>NUCLEOTIDE SEQUENCE [LARGE SCALE GENOMIC DNA]</scope>
    <source>
        <strain evidence="14">CGMCC 1.10118</strain>
    </source>
</reference>
<dbReference type="AlphaFoldDB" id="A0A1H3HJP1"/>
<feature type="domain" description="FAD/NAD(P)-binding" evidence="12">
    <location>
        <begin position="8"/>
        <end position="329"/>
    </location>
</feature>
<evidence type="ECO:0000256" key="3">
    <source>
        <dbReference type="ARBA" id="ARBA00022630"/>
    </source>
</evidence>
<evidence type="ECO:0000256" key="6">
    <source>
        <dbReference type="ARBA" id="ARBA00023027"/>
    </source>
</evidence>
<dbReference type="Gene3D" id="3.50.50.60">
    <property type="entry name" value="FAD/NAD(P)-binding domain"/>
    <property type="match status" value="2"/>
</dbReference>
<dbReference type="STRING" id="660517.SAMN04487946_107112"/>
<keyword evidence="3 10" id="KW-0285">Flavoprotein</keyword>
<dbReference type="GO" id="GO:0050660">
    <property type="term" value="F:flavin adenine dinucleotide binding"/>
    <property type="evidence" value="ECO:0007669"/>
    <property type="project" value="InterPro"/>
</dbReference>
<dbReference type="SUPFAM" id="SSF55424">
    <property type="entry name" value="FAD/NAD-linked reductases, dimerisation (C-terminal) domain"/>
    <property type="match status" value="1"/>
</dbReference>
<evidence type="ECO:0000313" key="14">
    <source>
        <dbReference type="Proteomes" id="UP000199170"/>
    </source>
</evidence>
<comment type="catalytic activity">
    <reaction evidence="9 10">
        <text>N(6)-[(R)-dihydrolipoyl]-L-lysyl-[protein] + NAD(+) = N(6)-[(R)-lipoyl]-L-lysyl-[protein] + NADH + H(+)</text>
        <dbReference type="Rhea" id="RHEA:15045"/>
        <dbReference type="Rhea" id="RHEA-COMP:10474"/>
        <dbReference type="Rhea" id="RHEA-COMP:10475"/>
        <dbReference type="ChEBI" id="CHEBI:15378"/>
        <dbReference type="ChEBI" id="CHEBI:57540"/>
        <dbReference type="ChEBI" id="CHEBI:57945"/>
        <dbReference type="ChEBI" id="CHEBI:83099"/>
        <dbReference type="ChEBI" id="CHEBI:83100"/>
        <dbReference type="EC" id="1.8.1.4"/>
    </reaction>
</comment>
<keyword evidence="6 10" id="KW-0520">NAD</keyword>
<comment type="miscellaneous">
    <text evidence="10">The active site is a redox-active disulfide bond.</text>
</comment>
<dbReference type="InterPro" id="IPR012999">
    <property type="entry name" value="Pyr_OxRdtase_I_AS"/>
</dbReference>
<dbReference type="PANTHER" id="PTHR22912">
    <property type="entry name" value="DISULFIDE OXIDOREDUCTASE"/>
    <property type="match status" value="1"/>
</dbReference>
<evidence type="ECO:0000256" key="7">
    <source>
        <dbReference type="ARBA" id="ARBA00023157"/>
    </source>
</evidence>
<dbReference type="FunFam" id="3.30.390.30:FF:000001">
    <property type="entry name" value="Dihydrolipoyl dehydrogenase"/>
    <property type="match status" value="1"/>
</dbReference>
<dbReference type="InterPro" id="IPR050151">
    <property type="entry name" value="Class-I_Pyr_Nuc-Dis_Oxidored"/>
</dbReference>
<dbReference type="Pfam" id="PF02852">
    <property type="entry name" value="Pyr_redox_dim"/>
    <property type="match status" value="1"/>
</dbReference>
<dbReference type="GO" id="GO:0006103">
    <property type="term" value="P:2-oxoglutarate metabolic process"/>
    <property type="evidence" value="ECO:0007669"/>
    <property type="project" value="TreeGrafter"/>
</dbReference>
<evidence type="ECO:0000256" key="4">
    <source>
        <dbReference type="ARBA" id="ARBA00022827"/>
    </source>
</evidence>
<proteinExistence type="inferred from homology"/>
<gene>
    <name evidence="13" type="ORF">SAMN04487946_107112</name>
</gene>
<comment type="similarity">
    <text evidence="1 10">Belongs to the class-I pyridine nucleotide-disulfide oxidoreductase family.</text>
</comment>
<dbReference type="PIRSF" id="PIRSF000350">
    <property type="entry name" value="Mercury_reductase_MerA"/>
    <property type="match status" value="1"/>
</dbReference>
<keyword evidence="8 10" id="KW-0676">Redox-active center</keyword>
<organism evidence="13 14">
    <name type="scientific">Halobellus clavatus</name>
    <dbReference type="NCBI Taxonomy" id="660517"/>
    <lineage>
        <taxon>Archaea</taxon>
        <taxon>Methanobacteriati</taxon>
        <taxon>Methanobacteriota</taxon>
        <taxon>Stenosarchaea group</taxon>
        <taxon>Halobacteria</taxon>
        <taxon>Halobacteriales</taxon>
        <taxon>Haloferacaceae</taxon>
        <taxon>Halobellus</taxon>
    </lineage>
</organism>
<evidence type="ECO:0000256" key="9">
    <source>
        <dbReference type="ARBA" id="ARBA00049187"/>
    </source>
</evidence>
<dbReference type="InterPro" id="IPR004099">
    <property type="entry name" value="Pyr_nucl-diS_OxRdtase_dimer"/>
</dbReference>
<evidence type="ECO:0000256" key="2">
    <source>
        <dbReference type="ARBA" id="ARBA00012608"/>
    </source>
</evidence>
<accession>A0A1H3HJP1</accession>
<keyword evidence="5 10" id="KW-0560">Oxidoreductase</keyword>
<dbReference type="InterPro" id="IPR036188">
    <property type="entry name" value="FAD/NAD-bd_sf"/>
</dbReference>
<dbReference type="NCBIfam" id="TIGR01350">
    <property type="entry name" value="lipoamide_DH"/>
    <property type="match status" value="1"/>
</dbReference>
<dbReference type="SUPFAM" id="SSF51905">
    <property type="entry name" value="FAD/NAD(P)-binding domain"/>
    <property type="match status" value="1"/>
</dbReference>
<evidence type="ECO:0000256" key="8">
    <source>
        <dbReference type="ARBA" id="ARBA00023284"/>
    </source>
</evidence>
<dbReference type="RefSeq" id="WP_089767419.1">
    <property type="nucleotide sequence ID" value="NZ_FNPB01000007.1"/>
</dbReference>
<name>A0A1H3HJP1_9EURY</name>
<sequence>MSEQFDTDVLVVGGGPAGYVAAIRAAQYDLDVTLVEMDALGGTCLNRGCIPSKALISAANVAHNARTWSEMGITAEVDVDFQQMVEWKDDVVGNMNRSVEKLCKANRVSLVDGRATFEDEHTVRVERSDDNSERLTFEYAVLATGSRPIELPGFEFHRSGVHDAKEALQFDELPDSLVVVGAGYIGIELSMLFAKLGVDITVVEALDSMMPAFPSDLVAPVSSAASALGIETNYGELAAECRSTDRGVSVSTEDAESGERRAYEADGVLVAVGRTPVTETMDLYRIGLEPNEDGFVPTDRYGRTDVDHVFAVGDVAGEPMLAHAGSKEGEIAATEIAGRDPPSGDRAVPAVAFTSPQIATVGMTEAEAEETEHTVSTGEFPMRASGRALTTGHTDGFVRLVSSDDGVVLGGQIVGPEASELISEITLAVEKGLSTEELAEVIHPHPTLSEAIQESAANDQALAIHTLNR</sequence>
<dbReference type="EMBL" id="FNPB01000007">
    <property type="protein sequence ID" value="SDY15435.1"/>
    <property type="molecule type" value="Genomic_DNA"/>
</dbReference>
<dbReference type="PROSITE" id="PS00076">
    <property type="entry name" value="PYRIDINE_REDOX_1"/>
    <property type="match status" value="1"/>
</dbReference>
<evidence type="ECO:0000256" key="1">
    <source>
        <dbReference type="ARBA" id="ARBA00007532"/>
    </source>
</evidence>
<dbReference type="PRINTS" id="PR00411">
    <property type="entry name" value="PNDRDTASEI"/>
</dbReference>
<comment type="cofactor">
    <cofactor evidence="10">
        <name>FAD</name>
        <dbReference type="ChEBI" id="CHEBI:57692"/>
    </cofactor>
    <text evidence="10">Binds 1 FAD per subunit.</text>
</comment>
<dbReference type="GO" id="GO:0004148">
    <property type="term" value="F:dihydrolipoyl dehydrogenase (NADH) activity"/>
    <property type="evidence" value="ECO:0007669"/>
    <property type="project" value="UniProtKB-EC"/>
</dbReference>
<evidence type="ECO:0000259" key="11">
    <source>
        <dbReference type="Pfam" id="PF02852"/>
    </source>
</evidence>
<dbReference type="PRINTS" id="PR00368">
    <property type="entry name" value="FADPNR"/>
</dbReference>